<dbReference type="GO" id="GO:0006508">
    <property type="term" value="P:proteolysis"/>
    <property type="evidence" value="ECO:0007669"/>
    <property type="project" value="UniProtKB-KW"/>
</dbReference>
<evidence type="ECO:0000256" key="2">
    <source>
        <dbReference type="ARBA" id="ARBA00009045"/>
    </source>
</evidence>
<evidence type="ECO:0000256" key="1">
    <source>
        <dbReference type="ARBA" id="ARBA00004141"/>
    </source>
</evidence>
<keyword evidence="3 7" id="KW-0812">Transmembrane</keyword>
<reference evidence="9" key="1">
    <citation type="journal article" date="2020" name="mSystems">
        <title>Genome- and Community-Level Interaction Insights into Carbon Utilization and Element Cycling Functions of Hydrothermarchaeota in Hydrothermal Sediment.</title>
        <authorList>
            <person name="Zhou Z."/>
            <person name="Liu Y."/>
            <person name="Xu W."/>
            <person name="Pan J."/>
            <person name="Luo Z.H."/>
            <person name="Li M."/>
        </authorList>
    </citation>
    <scope>NUCLEOTIDE SEQUENCE [LARGE SCALE GENOMIC DNA]</scope>
    <source>
        <strain evidence="9">HyVt-102</strain>
    </source>
</reference>
<feature type="transmembrane region" description="Helical" evidence="7">
    <location>
        <begin position="7"/>
        <end position="24"/>
    </location>
</feature>
<dbReference type="AlphaFoldDB" id="A0A7C0ZDJ9"/>
<keyword evidence="9" id="KW-0645">Protease</keyword>
<dbReference type="EMBL" id="DQWE01000321">
    <property type="protein sequence ID" value="HDI83474.1"/>
    <property type="molecule type" value="Genomic_DNA"/>
</dbReference>
<gene>
    <name evidence="9" type="ORF">ENF18_06765</name>
</gene>
<keyword evidence="4" id="KW-0378">Hydrolase</keyword>
<dbReference type="Proteomes" id="UP000885847">
    <property type="component" value="Unassembled WGS sequence"/>
</dbReference>
<comment type="similarity">
    <text evidence="2">Belongs to the peptidase S54 family.</text>
</comment>
<evidence type="ECO:0000256" key="5">
    <source>
        <dbReference type="ARBA" id="ARBA00022989"/>
    </source>
</evidence>
<evidence type="ECO:0000313" key="9">
    <source>
        <dbReference type="EMBL" id="HDI83474.1"/>
    </source>
</evidence>
<protein>
    <submittedName>
        <fullName evidence="9">Rhomboid family intramembrane serine protease</fullName>
    </submittedName>
</protein>
<evidence type="ECO:0000259" key="8">
    <source>
        <dbReference type="Pfam" id="PF01694"/>
    </source>
</evidence>
<accession>A0A7C0ZDJ9</accession>
<proteinExistence type="inferred from homology"/>
<feature type="domain" description="Peptidase S54 rhomboid" evidence="8">
    <location>
        <begin position="42"/>
        <end position="118"/>
    </location>
</feature>
<keyword evidence="5 7" id="KW-1133">Transmembrane helix</keyword>
<sequence>MVVLRGVRNLLIINLVVFVVQLIVPRTFEVYFGLVPAMFIRGYIYQIVTYMFLHGGFFHIILNMYVLWLFGSELEFFWGTREFMKYYFITGIGAGLIYVAFNHSSYIPVIGASGAIFG</sequence>
<evidence type="ECO:0000256" key="4">
    <source>
        <dbReference type="ARBA" id="ARBA00022801"/>
    </source>
</evidence>
<organism evidence="9">
    <name type="scientific">candidate division WOR-3 bacterium</name>
    <dbReference type="NCBI Taxonomy" id="2052148"/>
    <lineage>
        <taxon>Bacteria</taxon>
        <taxon>Bacteria division WOR-3</taxon>
    </lineage>
</organism>
<dbReference type="Gene3D" id="1.20.1540.10">
    <property type="entry name" value="Rhomboid-like"/>
    <property type="match status" value="1"/>
</dbReference>
<feature type="transmembrane region" description="Helical" evidence="7">
    <location>
        <begin position="44"/>
        <end position="71"/>
    </location>
</feature>
<dbReference type="InterPro" id="IPR022764">
    <property type="entry name" value="Peptidase_S54_rhomboid_dom"/>
</dbReference>
<dbReference type="PANTHER" id="PTHR43731">
    <property type="entry name" value="RHOMBOID PROTEASE"/>
    <property type="match status" value="1"/>
</dbReference>
<evidence type="ECO:0000256" key="6">
    <source>
        <dbReference type="ARBA" id="ARBA00023136"/>
    </source>
</evidence>
<dbReference type="GO" id="GO:0016020">
    <property type="term" value="C:membrane"/>
    <property type="evidence" value="ECO:0007669"/>
    <property type="project" value="UniProtKB-SubCell"/>
</dbReference>
<dbReference type="Pfam" id="PF01694">
    <property type="entry name" value="Rhomboid"/>
    <property type="match status" value="1"/>
</dbReference>
<dbReference type="SUPFAM" id="SSF144091">
    <property type="entry name" value="Rhomboid-like"/>
    <property type="match status" value="1"/>
</dbReference>
<dbReference type="GO" id="GO:0004252">
    <property type="term" value="F:serine-type endopeptidase activity"/>
    <property type="evidence" value="ECO:0007669"/>
    <property type="project" value="InterPro"/>
</dbReference>
<feature type="transmembrane region" description="Helical" evidence="7">
    <location>
        <begin position="83"/>
        <end position="101"/>
    </location>
</feature>
<dbReference type="InterPro" id="IPR035952">
    <property type="entry name" value="Rhomboid-like_sf"/>
</dbReference>
<comment type="subcellular location">
    <subcellularLocation>
        <location evidence="1">Membrane</location>
        <topology evidence="1">Multi-pass membrane protein</topology>
    </subcellularLocation>
</comment>
<evidence type="ECO:0000256" key="7">
    <source>
        <dbReference type="SAM" id="Phobius"/>
    </source>
</evidence>
<comment type="caution">
    <text evidence="9">The sequence shown here is derived from an EMBL/GenBank/DDBJ whole genome shotgun (WGS) entry which is preliminary data.</text>
</comment>
<dbReference type="InterPro" id="IPR050925">
    <property type="entry name" value="Rhomboid_protease_S54"/>
</dbReference>
<evidence type="ECO:0000256" key="3">
    <source>
        <dbReference type="ARBA" id="ARBA00022692"/>
    </source>
</evidence>
<feature type="non-terminal residue" evidence="9">
    <location>
        <position position="118"/>
    </location>
</feature>
<name>A0A7C0ZDJ9_UNCW3</name>
<dbReference type="SMART" id="SM01160">
    <property type="entry name" value="DUF1751"/>
    <property type="match status" value="1"/>
</dbReference>
<keyword evidence="6 7" id="KW-0472">Membrane</keyword>
<dbReference type="PANTHER" id="PTHR43731:SF14">
    <property type="entry name" value="PRESENILIN-ASSOCIATED RHOMBOID-LIKE PROTEIN, MITOCHONDRIAL"/>
    <property type="match status" value="1"/>
</dbReference>